<protein>
    <submittedName>
        <fullName evidence="2">Uncharacterized protein</fullName>
    </submittedName>
</protein>
<evidence type="ECO:0000256" key="1">
    <source>
        <dbReference type="SAM" id="Phobius"/>
    </source>
</evidence>
<feature type="transmembrane region" description="Helical" evidence="1">
    <location>
        <begin position="115"/>
        <end position="133"/>
    </location>
</feature>
<reference evidence="2" key="1">
    <citation type="submission" date="2021-06" db="EMBL/GenBank/DDBJ databases">
        <authorList>
            <person name="Hodson N. C."/>
            <person name="Mongue J. A."/>
            <person name="Jaron S. K."/>
        </authorList>
    </citation>
    <scope>NUCLEOTIDE SEQUENCE</scope>
</reference>
<keyword evidence="1" id="KW-1133">Transmembrane helix</keyword>
<sequence length="136" mass="15294">MDKRQICCCGSSRWTRIIGWLQILIAISSILGLSLVFIGNVNNLSESSALHSLTFSFAVITLKLVFYIISFIMGVVLLLGSYNKNPRQIFAWMIYAAIFVFVFTINAMFECIEAHNWVEVAGVISSILLVLAIHRF</sequence>
<proteinExistence type="predicted"/>
<keyword evidence="1" id="KW-0812">Transmembrane</keyword>
<dbReference type="AlphaFoldDB" id="A0A8J2PAC3"/>
<name>A0A8J2PAC3_9HEXA</name>
<feature type="transmembrane region" description="Helical" evidence="1">
    <location>
        <begin position="89"/>
        <end position="109"/>
    </location>
</feature>
<dbReference type="Proteomes" id="UP000708208">
    <property type="component" value="Unassembled WGS sequence"/>
</dbReference>
<accession>A0A8J2PAC3</accession>
<feature type="non-terminal residue" evidence="2">
    <location>
        <position position="1"/>
    </location>
</feature>
<keyword evidence="1" id="KW-0472">Membrane</keyword>
<evidence type="ECO:0000313" key="2">
    <source>
        <dbReference type="EMBL" id="CAG7732197.1"/>
    </source>
</evidence>
<feature type="transmembrane region" description="Helical" evidence="1">
    <location>
        <begin position="20"/>
        <end position="41"/>
    </location>
</feature>
<dbReference type="EMBL" id="CAJVCH010226603">
    <property type="protein sequence ID" value="CAG7732197.1"/>
    <property type="molecule type" value="Genomic_DNA"/>
</dbReference>
<comment type="caution">
    <text evidence="2">The sequence shown here is derived from an EMBL/GenBank/DDBJ whole genome shotgun (WGS) entry which is preliminary data.</text>
</comment>
<gene>
    <name evidence="2" type="ORF">AFUS01_LOCUS20728</name>
</gene>
<feature type="transmembrane region" description="Helical" evidence="1">
    <location>
        <begin position="53"/>
        <end position="77"/>
    </location>
</feature>
<dbReference type="OrthoDB" id="8118226at2759"/>
<evidence type="ECO:0000313" key="3">
    <source>
        <dbReference type="Proteomes" id="UP000708208"/>
    </source>
</evidence>
<organism evidence="2 3">
    <name type="scientific">Allacma fusca</name>
    <dbReference type="NCBI Taxonomy" id="39272"/>
    <lineage>
        <taxon>Eukaryota</taxon>
        <taxon>Metazoa</taxon>
        <taxon>Ecdysozoa</taxon>
        <taxon>Arthropoda</taxon>
        <taxon>Hexapoda</taxon>
        <taxon>Collembola</taxon>
        <taxon>Symphypleona</taxon>
        <taxon>Sminthuridae</taxon>
        <taxon>Allacma</taxon>
    </lineage>
</organism>
<keyword evidence="3" id="KW-1185">Reference proteome</keyword>